<dbReference type="EMBL" id="CDNC01000001">
    <property type="protein sequence ID" value="CEM60339.1"/>
    <property type="molecule type" value="Genomic_DNA"/>
</dbReference>
<evidence type="ECO:0000313" key="1">
    <source>
        <dbReference type="EMBL" id="CEM60339.1"/>
    </source>
</evidence>
<evidence type="ECO:0000313" key="2">
    <source>
        <dbReference type="Proteomes" id="UP000042527"/>
    </source>
</evidence>
<gene>
    <name evidence="1" type="ORF">TPHV1_10007</name>
</gene>
<dbReference type="Proteomes" id="UP000042527">
    <property type="component" value="Unassembled WGS sequence"/>
</dbReference>
<organism evidence="1 2">
    <name type="scientific">Treponema phagedenis</name>
    <dbReference type="NCBI Taxonomy" id="162"/>
    <lineage>
        <taxon>Bacteria</taxon>
        <taxon>Pseudomonadati</taxon>
        <taxon>Spirochaetota</taxon>
        <taxon>Spirochaetia</taxon>
        <taxon>Spirochaetales</taxon>
        <taxon>Treponemataceae</taxon>
        <taxon>Treponema</taxon>
    </lineage>
</organism>
<keyword evidence="2" id="KW-1185">Reference proteome</keyword>
<accession>A0A0B7GP44</accession>
<name>A0A0B7GP44_TREPH</name>
<protein>
    <submittedName>
        <fullName evidence="1">Uncharacterized protein</fullName>
    </submittedName>
</protein>
<proteinExistence type="predicted"/>
<reference evidence="2" key="1">
    <citation type="submission" date="2015-01" db="EMBL/GenBank/DDBJ databases">
        <authorList>
            <person name="Manzoor Shahid"/>
            <person name="Zubair Saima"/>
        </authorList>
    </citation>
    <scope>NUCLEOTIDE SEQUENCE [LARGE SCALE GENOMIC DNA]</scope>
    <source>
        <strain evidence="2">V1</strain>
    </source>
</reference>
<sequence length="76" mass="8955">MSIKKYKIFKKKLRIEESKIWAQRFYMDGVAFVINLTCYAKRSKNKNSKVSPLLKSKRCLKASAVNYKLKLLNSQH</sequence>
<dbReference type="AlphaFoldDB" id="A0A0B7GP44"/>